<evidence type="ECO:0000313" key="6">
    <source>
        <dbReference type="EMBL" id="KAE9222809.1"/>
    </source>
</evidence>
<dbReference type="EMBL" id="QXGC01000208">
    <property type="protein sequence ID" value="KAE9244815.1"/>
    <property type="molecule type" value="Genomic_DNA"/>
</dbReference>
<dbReference type="EMBL" id="QXGE01000177">
    <property type="protein sequence ID" value="KAE9321322.1"/>
    <property type="molecule type" value="Genomic_DNA"/>
</dbReference>
<evidence type="ECO:0000313" key="13">
    <source>
        <dbReference type="Proteomes" id="UP000437068"/>
    </source>
</evidence>
<sequence length="37" mass="4131">MGELEDRLRDDVVCVPSAKVNVISLGYLQTTGKFKFT</sequence>
<evidence type="ECO:0000313" key="17">
    <source>
        <dbReference type="Proteomes" id="UP000460718"/>
    </source>
</evidence>
<dbReference type="EMBL" id="QXFX01000227">
    <property type="protein sequence ID" value="KAE9124748.1"/>
    <property type="molecule type" value="Genomic_DNA"/>
</dbReference>
<dbReference type="Proteomes" id="UP000433483">
    <property type="component" value="Unassembled WGS sequence"/>
</dbReference>
<dbReference type="EMBL" id="QXFW01000171">
    <property type="protein sequence ID" value="KAE9022027.1"/>
    <property type="molecule type" value="Genomic_DNA"/>
</dbReference>
<reference evidence="11 12" key="1">
    <citation type="submission" date="2018-08" db="EMBL/GenBank/DDBJ databases">
        <title>Genomic investigation of the strawberry pathogen Phytophthora fragariae indicates pathogenicity is determined by transcriptional variation in three key races.</title>
        <authorList>
            <person name="Adams T.M."/>
            <person name="Armitage A.D."/>
            <person name="Sobczyk M.K."/>
            <person name="Bates H.J."/>
            <person name="Dunwell J.M."/>
            <person name="Nellist C.F."/>
            <person name="Harrison R.J."/>
        </authorList>
    </citation>
    <scope>NUCLEOTIDE SEQUENCE [LARGE SCALE GENOMIC DNA]</scope>
    <source>
        <strain evidence="9 13">A4</strain>
        <strain evidence="8 14">BC-1</strain>
        <strain evidence="7 18">BC-23</strain>
        <strain evidence="6 12">NOV-27</strain>
        <strain evidence="5 15">NOV-5</strain>
        <strain evidence="3 16">NOV-71</strain>
        <strain evidence="10 19">NOV-77</strain>
        <strain evidence="1 11">NOV-9</strain>
        <strain evidence="4 20">ONT-3</strain>
        <strain evidence="2 17">SCRP245</strain>
    </source>
</reference>
<evidence type="ECO:0000313" key="9">
    <source>
        <dbReference type="EMBL" id="KAE9321322.1"/>
    </source>
</evidence>
<dbReference type="Proteomes" id="UP000460718">
    <property type="component" value="Unassembled WGS sequence"/>
</dbReference>
<dbReference type="Proteomes" id="UP000429523">
    <property type="component" value="Unassembled WGS sequence"/>
</dbReference>
<dbReference type="Proteomes" id="UP000440732">
    <property type="component" value="Unassembled WGS sequence"/>
</dbReference>
<dbReference type="AlphaFoldDB" id="A0A6A3SUW0"/>
<dbReference type="Proteomes" id="UP000440367">
    <property type="component" value="Unassembled WGS sequence"/>
</dbReference>
<dbReference type="Proteomes" id="UP000488956">
    <property type="component" value="Unassembled WGS sequence"/>
</dbReference>
<dbReference type="Proteomes" id="UP000441208">
    <property type="component" value="Unassembled WGS sequence"/>
</dbReference>
<evidence type="ECO:0000313" key="5">
    <source>
        <dbReference type="EMBL" id="KAE9150603.1"/>
    </source>
</evidence>
<evidence type="ECO:0000313" key="4">
    <source>
        <dbReference type="EMBL" id="KAE9124748.1"/>
    </source>
</evidence>
<dbReference type="EMBL" id="QXFY01000241">
    <property type="protein sequence ID" value="KAE9350880.1"/>
    <property type="molecule type" value="Genomic_DNA"/>
</dbReference>
<dbReference type="Proteomes" id="UP000476176">
    <property type="component" value="Unassembled WGS sequence"/>
</dbReference>
<gene>
    <name evidence="9" type="ORF">PF001_g4964</name>
    <name evidence="8" type="ORF">PF002_g6434</name>
    <name evidence="7" type="ORF">PF004_g5516</name>
    <name evidence="6" type="ORF">PF005_g6547</name>
    <name evidence="5" type="ORF">PF006_g5023</name>
    <name evidence="3" type="ORF">PF007_g6789</name>
    <name evidence="10" type="ORF">PF008_g6215</name>
    <name evidence="1" type="ORF">PF009_g7327</name>
    <name evidence="4" type="ORF">PF010_g5894</name>
    <name evidence="2" type="ORF">PF011_g4655</name>
</gene>
<evidence type="ECO:0000313" key="2">
    <source>
        <dbReference type="EMBL" id="KAE9022027.1"/>
    </source>
</evidence>
<comment type="caution">
    <text evidence="3">The sequence shown here is derived from an EMBL/GenBank/DDBJ whole genome shotgun (WGS) entry which is preliminary data.</text>
</comment>
<dbReference type="EMBL" id="QXGA01000181">
    <property type="protein sequence ID" value="KAE9150603.1"/>
    <property type="molecule type" value="Genomic_DNA"/>
</dbReference>
<dbReference type="EMBL" id="QXGD01000224">
    <property type="protein sequence ID" value="KAE9247092.1"/>
    <property type="molecule type" value="Genomic_DNA"/>
</dbReference>
<dbReference type="Proteomes" id="UP000486351">
    <property type="component" value="Unassembled WGS sequence"/>
</dbReference>
<evidence type="ECO:0000313" key="15">
    <source>
        <dbReference type="Proteomes" id="UP000440732"/>
    </source>
</evidence>
<evidence type="ECO:0000313" key="8">
    <source>
        <dbReference type="EMBL" id="KAE9247092.1"/>
    </source>
</evidence>
<keyword evidence="12" id="KW-1185">Reference proteome</keyword>
<evidence type="ECO:0000313" key="10">
    <source>
        <dbReference type="EMBL" id="KAE9350880.1"/>
    </source>
</evidence>
<evidence type="ECO:0000313" key="7">
    <source>
        <dbReference type="EMBL" id="KAE9244815.1"/>
    </source>
</evidence>
<dbReference type="EMBL" id="QXFZ01000260">
    <property type="protein sequence ID" value="KAE9124243.1"/>
    <property type="molecule type" value="Genomic_DNA"/>
</dbReference>
<evidence type="ECO:0000313" key="19">
    <source>
        <dbReference type="Proteomes" id="UP000486351"/>
    </source>
</evidence>
<proteinExistence type="predicted"/>
<evidence type="ECO:0000313" key="14">
    <source>
        <dbReference type="Proteomes" id="UP000440367"/>
    </source>
</evidence>
<dbReference type="EMBL" id="QXGB01000246">
    <property type="protein sequence ID" value="KAE9222809.1"/>
    <property type="molecule type" value="Genomic_DNA"/>
</dbReference>
<evidence type="ECO:0000313" key="1">
    <source>
        <dbReference type="EMBL" id="KAE8942940.1"/>
    </source>
</evidence>
<dbReference type="EMBL" id="QXGF01000280">
    <property type="protein sequence ID" value="KAE8942940.1"/>
    <property type="molecule type" value="Genomic_DNA"/>
</dbReference>
<accession>A0A6A3SUW0</accession>
<evidence type="ECO:0000313" key="11">
    <source>
        <dbReference type="Proteomes" id="UP000429523"/>
    </source>
</evidence>
<organism evidence="3 16">
    <name type="scientific">Phytophthora fragariae</name>
    <dbReference type="NCBI Taxonomy" id="53985"/>
    <lineage>
        <taxon>Eukaryota</taxon>
        <taxon>Sar</taxon>
        <taxon>Stramenopiles</taxon>
        <taxon>Oomycota</taxon>
        <taxon>Peronosporomycetes</taxon>
        <taxon>Peronosporales</taxon>
        <taxon>Peronosporaceae</taxon>
        <taxon>Phytophthora</taxon>
    </lineage>
</organism>
<dbReference type="Proteomes" id="UP000437068">
    <property type="component" value="Unassembled WGS sequence"/>
</dbReference>
<evidence type="ECO:0000313" key="3">
    <source>
        <dbReference type="EMBL" id="KAE9124243.1"/>
    </source>
</evidence>
<evidence type="ECO:0000313" key="16">
    <source>
        <dbReference type="Proteomes" id="UP000441208"/>
    </source>
</evidence>
<evidence type="ECO:0000313" key="12">
    <source>
        <dbReference type="Proteomes" id="UP000433483"/>
    </source>
</evidence>
<evidence type="ECO:0000313" key="20">
    <source>
        <dbReference type="Proteomes" id="UP000488956"/>
    </source>
</evidence>
<protein>
    <submittedName>
        <fullName evidence="3">Uncharacterized protein</fullName>
    </submittedName>
</protein>
<evidence type="ECO:0000313" key="18">
    <source>
        <dbReference type="Proteomes" id="UP000476176"/>
    </source>
</evidence>
<name>A0A6A3SUW0_9STRA</name>